<reference evidence="4" key="1">
    <citation type="submission" date="2022-11" db="EMBL/GenBank/DDBJ databases">
        <title>Minimal conservation of predation-associated metabolite biosynthetic gene clusters underscores biosynthetic potential of Myxococcota including descriptions for ten novel species: Archangium lansinium sp. nov., Myxococcus landrumus sp. nov., Nannocystis bai.</title>
        <authorList>
            <person name="Ahearne A."/>
            <person name="Stevens C."/>
            <person name="Dowd S."/>
        </authorList>
    </citation>
    <scope>NUCLEOTIDE SEQUENCE</scope>
    <source>
        <strain evidence="4">Fl3</strain>
    </source>
</reference>
<protein>
    <submittedName>
        <fullName evidence="4">Thrombospondin type 3 repeat-containing protein</fullName>
    </submittedName>
</protein>
<gene>
    <name evidence="4" type="ORF">O0S08_22055</name>
</gene>
<sequence length="514" mass="51572">MVVSMAGCPPPGGTTDGGSDGSGGPATTDSTGGEESGEVSLHGVVQKGPFILGTSVSISPLTAQGEPTGQQFEVPTDNDVGEFSVNAIPAGPVALLATGYHFDEIRGGLSTAPLSLRALHRAGMDASTINLHVLGHLVEPRARALVVGGASVEGALAQAEAEAVAALGVGKDGFTLAGPAAQASVVGTDTDDNAYIFALSAVVAQAAHLADPDAPDAALQALLNAISLDLADDGAIDAALKMQLAAAETALNAEEVRTSLATYLAGLGLPQQPPELARILDQDHDGLANADDNCDFTVNAEQEDQDGDGKGDACDDCPQSGVDTDGDGYDDGCDNCPAVANAEPPQAAMPQFGKLSDTDQDGLGDACDFCPRSPGTGAVEGESCCDPRAGGCVKDPGSTLFWACQSTGDELRFECVNVFNSCPDYDSCLGCDSSTCVAPGGVANGCKDEGGSCDCSAWSCSAAWCTVGEACQFGNTCIPWFKPGEAPAGLEALGICVLADSGPCAGKVGRECAG</sequence>
<keyword evidence="1" id="KW-0732">Signal</keyword>
<evidence type="ECO:0000256" key="3">
    <source>
        <dbReference type="SAM" id="MobiDB-lite"/>
    </source>
</evidence>
<keyword evidence="5" id="KW-1185">Reference proteome</keyword>
<dbReference type="SUPFAM" id="SSF103647">
    <property type="entry name" value="TSP type-3 repeat"/>
    <property type="match status" value="1"/>
</dbReference>
<dbReference type="PANTHER" id="PTHR10199">
    <property type="entry name" value="THROMBOSPONDIN"/>
    <property type="match status" value="1"/>
</dbReference>
<evidence type="ECO:0000313" key="5">
    <source>
        <dbReference type="Proteomes" id="UP001164459"/>
    </source>
</evidence>
<dbReference type="InterPro" id="IPR028974">
    <property type="entry name" value="TSP_type-3_rpt"/>
</dbReference>
<evidence type="ECO:0000256" key="2">
    <source>
        <dbReference type="ARBA" id="ARBA00022837"/>
    </source>
</evidence>
<evidence type="ECO:0000313" key="4">
    <source>
        <dbReference type="EMBL" id="WAS98823.1"/>
    </source>
</evidence>
<accession>A0ABY7HI89</accession>
<feature type="region of interest" description="Disordered" evidence="3">
    <location>
        <begin position="1"/>
        <end position="39"/>
    </location>
</feature>
<dbReference type="RefSeq" id="WP_269041180.1">
    <property type="nucleotide sequence ID" value="NZ_CP114040.1"/>
</dbReference>
<dbReference type="Pfam" id="PF02412">
    <property type="entry name" value="TSP_3"/>
    <property type="match status" value="2"/>
</dbReference>
<dbReference type="Proteomes" id="UP001164459">
    <property type="component" value="Chromosome"/>
</dbReference>
<organism evidence="4 5">
    <name type="scientific">Nannocystis punicea</name>
    <dbReference type="NCBI Taxonomy" id="2995304"/>
    <lineage>
        <taxon>Bacteria</taxon>
        <taxon>Pseudomonadati</taxon>
        <taxon>Myxococcota</taxon>
        <taxon>Polyangia</taxon>
        <taxon>Nannocystales</taxon>
        <taxon>Nannocystaceae</taxon>
        <taxon>Nannocystis</taxon>
    </lineage>
</organism>
<evidence type="ECO:0000256" key="1">
    <source>
        <dbReference type="ARBA" id="ARBA00022729"/>
    </source>
</evidence>
<name>A0ABY7HI89_9BACT</name>
<feature type="compositionally biased region" description="Gly residues" evidence="3">
    <location>
        <begin position="14"/>
        <end position="24"/>
    </location>
</feature>
<dbReference type="Gene3D" id="4.10.1080.10">
    <property type="entry name" value="TSP type-3 repeat"/>
    <property type="match status" value="1"/>
</dbReference>
<proteinExistence type="predicted"/>
<dbReference type="InterPro" id="IPR003367">
    <property type="entry name" value="Thrombospondin_3-like_rpt"/>
</dbReference>
<dbReference type="EMBL" id="CP114040">
    <property type="protein sequence ID" value="WAS98823.1"/>
    <property type="molecule type" value="Genomic_DNA"/>
</dbReference>
<keyword evidence="2" id="KW-0106">Calcium</keyword>